<dbReference type="PANTHER" id="PTHR15666:SF1">
    <property type="entry name" value="COMM DOMAIN-CONTAINING PROTEIN 5"/>
    <property type="match status" value="1"/>
</dbReference>
<accession>A0A672ZWK1</accession>
<reference evidence="4" key="1">
    <citation type="submission" date="2019-06" db="EMBL/GenBank/DDBJ databases">
        <authorList>
            <consortium name="Wellcome Sanger Institute Data Sharing"/>
        </authorList>
    </citation>
    <scope>NUCLEOTIDE SEQUENCE [LARGE SCALE GENOMIC DNA]</scope>
</reference>
<sequence length="208" mass="23448">MSTSHTKDSSFLGGRIPPEIESLSKNLKDVDQETFRKILKAVVSALEGKDCREVMKSIAESSVISQERLSHIVAGMYRVLSDAIRIPTSSLKQEVRDDDTKIPEEFITDFSSVVFGNRRAALEALTLQNDPHLPTLAELKWRVDVAISTSSLSRALQPSVLMQMKLSDGTFHQFELPVSKFQELRYNVALILKEMNDLEKRSILKIQD</sequence>
<dbReference type="Pfam" id="PF07258">
    <property type="entry name" value="COMM_domain"/>
    <property type="match status" value="1"/>
</dbReference>
<dbReference type="CDD" id="cd04753">
    <property type="entry name" value="Commd5_HCaRG"/>
    <property type="match status" value="1"/>
</dbReference>
<reference evidence="4" key="3">
    <citation type="submission" date="2025-09" db="UniProtKB">
        <authorList>
            <consortium name="Ensembl"/>
        </authorList>
    </citation>
    <scope>IDENTIFICATION</scope>
</reference>
<keyword evidence="5" id="KW-1185">Reference proteome</keyword>
<evidence type="ECO:0000259" key="3">
    <source>
        <dbReference type="PROSITE" id="PS51269"/>
    </source>
</evidence>
<protein>
    <recommendedName>
        <fullName evidence="1">COMM domain-containing protein 5</fullName>
    </recommendedName>
</protein>
<name>A0A672ZWK1_9TELE</name>
<dbReference type="GO" id="GO:0005634">
    <property type="term" value="C:nucleus"/>
    <property type="evidence" value="ECO:0007669"/>
    <property type="project" value="TreeGrafter"/>
</dbReference>
<dbReference type="InterPro" id="IPR017920">
    <property type="entry name" value="COMM"/>
</dbReference>
<dbReference type="InterPro" id="IPR037357">
    <property type="entry name" value="COMMD5"/>
</dbReference>
<dbReference type="PROSITE" id="PS51269">
    <property type="entry name" value="COMM"/>
    <property type="match status" value="1"/>
</dbReference>
<reference evidence="4" key="2">
    <citation type="submission" date="2025-08" db="UniProtKB">
        <authorList>
            <consortium name="Ensembl"/>
        </authorList>
    </citation>
    <scope>IDENTIFICATION</scope>
</reference>
<comment type="similarity">
    <text evidence="2">Belongs to the COMM domain-containing protein 5 family.</text>
</comment>
<evidence type="ECO:0000313" key="4">
    <source>
        <dbReference type="Ensembl" id="ENSSORP00005021466.1"/>
    </source>
</evidence>
<evidence type="ECO:0000256" key="2">
    <source>
        <dbReference type="ARBA" id="ARBA00093452"/>
    </source>
</evidence>
<feature type="domain" description="COMM" evidence="3">
    <location>
        <begin position="135"/>
        <end position="199"/>
    </location>
</feature>
<dbReference type="AlphaFoldDB" id="A0A672ZWK1"/>
<proteinExistence type="inferred from homology"/>
<gene>
    <name evidence="4" type="primary">commd5</name>
</gene>
<dbReference type="PANTHER" id="PTHR15666">
    <property type="entry name" value="COMM DOMAIN CONTAINING PROTEIN 5"/>
    <property type="match status" value="1"/>
</dbReference>
<evidence type="ECO:0000313" key="5">
    <source>
        <dbReference type="Proteomes" id="UP000472271"/>
    </source>
</evidence>
<dbReference type="Ensembl" id="ENSSORT00005022112.1">
    <property type="protein sequence ID" value="ENSSORP00005021466.1"/>
    <property type="gene ID" value="ENSSORG00005010503.1"/>
</dbReference>
<dbReference type="Proteomes" id="UP000472271">
    <property type="component" value="Chromosome 10"/>
</dbReference>
<evidence type="ECO:0000256" key="1">
    <source>
        <dbReference type="ARBA" id="ARBA00016556"/>
    </source>
</evidence>
<organism evidence="4 5">
    <name type="scientific">Sphaeramia orbicularis</name>
    <name type="common">orbiculate cardinalfish</name>
    <dbReference type="NCBI Taxonomy" id="375764"/>
    <lineage>
        <taxon>Eukaryota</taxon>
        <taxon>Metazoa</taxon>
        <taxon>Chordata</taxon>
        <taxon>Craniata</taxon>
        <taxon>Vertebrata</taxon>
        <taxon>Euteleostomi</taxon>
        <taxon>Actinopterygii</taxon>
        <taxon>Neopterygii</taxon>
        <taxon>Teleostei</taxon>
        <taxon>Neoteleostei</taxon>
        <taxon>Acanthomorphata</taxon>
        <taxon>Gobiaria</taxon>
        <taxon>Kurtiformes</taxon>
        <taxon>Apogonoidei</taxon>
        <taxon>Apogonidae</taxon>
        <taxon>Apogoninae</taxon>
        <taxon>Sphaeramia</taxon>
    </lineage>
</organism>